<feature type="domain" description="7TM GPCR serpentine receptor class x (Srx)" evidence="2">
    <location>
        <begin position="23"/>
        <end position="165"/>
    </location>
</feature>
<reference evidence="3 4" key="1">
    <citation type="submission" date="2014-10" db="EMBL/GenBank/DDBJ databases">
        <title>Draft genome of the hookworm Ancylostoma caninum.</title>
        <authorList>
            <person name="Mitreva M."/>
        </authorList>
    </citation>
    <scope>NUCLEOTIDE SEQUENCE [LARGE SCALE GENOMIC DNA]</scope>
    <source>
        <strain evidence="3 4">Baltimore</strain>
    </source>
</reference>
<dbReference type="Proteomes" id="UP000252519">
    <property type="component" value="Unassembled WGS sequence"/>
</dbReference>
<keyword evidence="1" id="KW-0812">Transmembrane</keyword>
<gene>
    <name evidence="3" type="ORF">ANCCAN_21899</name>
</gene>
<keyword evidence="1" id="KW-0472">Membrane</keyword>
<dbReference type="OrthoDB" id="5849384at2759"/>
<feature type="transmembrane region" description="Helical" evidence="1">
    <location>
        <begin position="21"/>
        <end position="40"/>
    </location>
</feature>
<feature type="transmembrane region" description="Helical" evidence="1">
    <location>
        <begin position="60"/>
        <end position="78"/>
    </location>
</feature>
<sequence length="179" mass="20397">MKDESMGLFTMGQERKLAAMIIFAISLLGLCANSLVAMFTRRLVTMNNPFGRLTASQSTGEAVLCAIFAFYYSPMVYFDIFAMKRWSNHAGLILLMCYDICIMSHLCIAVNRMCAICFPWKYDVFFSYRNTTTMIIVSWLLSIVPPLYLYGYGNVSSFEKSCFVSKVYESCLKFMISAM</sequence>
<comment type="caution">
    <text evidence="3">The sequence shown here is derived from an EMBL/GenBank/DDBJ whole genome shotgun (WGS) entry which is preliminary data.</text>
</comment>
<dbReference type="SUPFAM" id="SSF81321">
    <property type="entry name" value="Family A G protein-coupled receptor-like"/>
    <property type="match status" value="1"/>
</dbReference>
<evidence type="ECO:0000256" key="1">
    <source>
        <dbReference type="SAM" id="Phobius"/>
    </source>
</evidence>
<organism evidence="3 4">
    <name type="scientific">Ancylostoma caninum</name>
    <name type="common">Dog hookworm</name>
    <dbReference type="NCBI Taxonomy" id="29170"/>
    <lineage>
        <taxon>Eukaryota</taxon>
        <taxon>Metazoa</taxon>
        <taxon>Ecdysozoa</taxon>
        <taxon>Nematoda</taxon>
        <taxon>Chromadorea</taxon>
        <taxon>Rhabditida</taxon>
        <taxon>Rhabditina</taxon>
        <taxon>Rhabditomorpha</taxon>
        <taxon>Strongyloidea</taxon>
        <taxon>Ancylostomatidae</taxon>
        <taxon>Ancylostomatinae</taxon>
        <taxon>Ancylostoma</taxon>
    </lineage>
</organism>
<evidence type="ECO:0000313" key="4">
    <source>
        <dbReference type="Proteomes" id="UP000252519"/>
    </source>
</evidence>
<dbReference type="Pfam" id="PF10328">
    <property type="entry name" value="7TM_GPCR_Srx"/>
    <property type="match status" value="1"/>
</dbReference>
<accession>A0A368FJI4</accession>
<evidence type="ECO:0000259" key="2">
    <source>
        <dbReference type="Pfam" id="PF10328"/>
    </source>
</evidence>
<proteinExistence type="predicted"/>
<evidence type="ECO:0000313" key="3">
    <source>
        <dbReference type="EMBL" id="RCN32303.1"/>
    </source>
</evidence>
<protein>
    <recommendedName>
        <fullName evidence="2">7TM GPCR serpentine receptor class x (Srx) domain-containing protein</fullName>
    </recommendedName>
</protein>
<dbReference type="PANTHER" id="PTHR23017">
    <property type="entry name" value="SERPENTINE RECEPTOR, CLASS X"/>
    <property type="match status" value="1"/>
</dbReference>
<name>A0A368FJI4_ANCCA</name>
<feature type="transmembrane region" description="Helical" evidence="1">
    <location>
        <begin position="131"/>
        <end position="150"/>
    </location>
</feature>
<dbReference type="CDD" id="cd00637">
    <property type="entry name" value="7tm_classA_rhodopsin-like"/>
    <property type="match status" value="1"/>
</dbReference>
<dbReference type="AlphaFoldDB" id="A0A368FJI4"/>
<dbReference type="Gene3D" id="1.20.1070.10">
    <property type="entry name" value="Rhodopsin 7-helix transmembrane proteins"/>
    <property type="match status" value="1"/>
</dbReference>
<dbReference type="InterPro" id="IPR019430">
    <property type="entry name" value="7TM_GPCR_serpentine_rcpt_Srx"/>
</dbReference>
<feature type="transmembrane region" description="Helical" evidence="1">
    <location>
        <begin position="90"/>
        <end position="111"/>
    </location>
</feature>
<dbReference type="EMBL" id="JOJR01001120">
    <property type="protein sequence ID" value="RCN32303.1"/>
    <property type="molecule type" value="Genomic_DNA"/>
</dbReference>
<keyword evidence="1" id="KW-1133">Transmembrane helix</keyword>
<dbReference type="PANTHER" id="PTHR23017:SF19">
    <property type="entry name" value="7TM GPCR SERPENTINE RECEPTOR CLASS X (SRX) DOMAIN-CONTAINING PROTEIN"/>
    <property type="match status" value="1"/>
</dbReference>
<keyword evidence="4" id="KW-1185">Reference proteome</keyword>